<sequence>MRGFRARPLRRAGKPATVARYPFPGAHSMIDLHYWTTPNGHKITMFLEEAGLPYRVLPVNIGRGEQFRPGFLRIAPNNRIPALVDHDPAGGGEPVSVFESGAILLYLADKTGRFIPQDLRGRTEALQWLFWQMGGLGPMAGQNHHFTQYAPEPVPYAIDRYVKETARLYGVLDKHLSDGREYIAGSYSIADMACYPWIVPHEKQRQDLKDFPHLARWFGRIAERPATVRAYDVAKSVNTAPTVDEDARKILFGQDAGTVRR</sequence>
<dbReference type="PROSITE" id="PS50404">
    <property type="entry name" value="GST_NTER"/>
    <property type="match status" value="1"/>
</dbReference>
<organism evidence="4 5">
    <name type="scientific">Paracidovorax citrulli (strain AAC00-1)</name>
    <name type="common">Acidovorax citrulli</name>
    <dbReference type="NCBI Taxonomy" id="397945"/>
    <lineage>
        <taxon>Bacteria</taxon>
        <taxon>Pseudomonadati</taxon>
        <taxon>Pseudomonadota</taxon>
        <taxon>Betaproteobacteria</taxon>
        <taxon>Burkholderiales</taxon>
        <taxon>Comamonadaceae</taxon>
        <taxon>Paracidovorax</taxon>
    </lineage>
</organism>
<dbReference type="FunFam" id="3.40.30.10:FF:000046">
    <property type="entry name" value="GSH-dependent disulfide bond oxidoreductase"/>
    <property type="match status" value="1"/>
</dbReference>
<dbReference type="EMBL" id="CP000512">
    <property type="protein sequence ID" value="ABM33777.1"/>
    <property type="molecule type" value="Genomic_DNA"/>
</dbReference>
<feature type="domain" description="GST N-terminal" evidence="2">
    <location>
        <begin position="27"/>
        <end position="115"/>
    </location>
</feature>
<dbReference type="InterPro" id="IPR036282">
    <property type="entry name" value="Glutathione-S-Trfase_C_sf"/>
</dbReference>
<dbReference type="CDD" id="cd03048">
    <property type="entry name" value="GST_N_Ure2p_like"/>
    <property type="match status" value="1"/>
</dbReference>
<dbReference type="Pfam" id="PF02798">
    <property type="entry name" value="GST_N"/>
    <property type="match status" value="1"/>
</dbReference>
<evidence type="ECO:0000313" key="4">
    <source>
        <dbReference type="EMBL" id="ABM33777.1"/>
    </source>
</evidence>
<dbReference type="AlphaFoldDB" id="A1TS39"/>
<reference evidence="4" key="1">
    <citation type="submission" date="2006-12" db="EMBL/GenBank/DDBJ databases">
        <title>Complete sequence of Acidovorax avenae subsp. citrulli AAC00-1.</title>
        <authorList>
            <consortium name="US DOE Joint Genome Institute"/>
            <person name="Copeland A."/>
            <person name="Lucas S."/>
            <person name="Lapidus A."/>
            <person name="Barry K."/>
            <person name="Detter J.C."/>
            <person name="Glavina del Rio T."/>
            <person name="Dalin E."/>
            <person name="Tice H."/>
            <person name="Pitluck S."/>
            <person name="Kiss H."/>
            <person name="Brettin T."/>
            <person name="Bruce D."/>
            <person name="Han C."/>
            <person name="Tapia R."/>
            <person name="Gilna P."/>
            <person name="Schmutz J."/>
            <person name="Larimer F."/>
            <person name="Land M."/>
            <person name="Hauser L."/>
            <person name="Kyrpides N."/>
            <person name="Kim E."/>
            <person name="Stahl D."/>
            <person name="Richardson P."/>
        </authorList>
    </citation>
    <scope>NUCLEOTIDE SEQUENCE</scope>
    <source>
        <strain evidence="4">AAC00-1</strain>
    </source>
</reference>
<proteinExistence type="inferred from homology"/>
<gene>
    <name evidence="4" type="ordered locus">Aave_3215</name>
</gene>
<dbReference type="Gene3D" id="3.40.30.10">
    <property type="entry name" value="Glutaredoxin"/>
    <property type="match status" value="1"/>
</dbReference>
<dbReference type="PANTHER" id="PTHR44051:SF19">
    <property type="entry name" value="DISULFIDE-BOND OXIDOREDUCTASE YFCG"/>
    <property type="match status" value="1"/>
</dbReference>
<dbReference type="PROSITE" id="PS50405">
    <property type="entry name" value="GST_CTER"/>
    <property type="match status" value="1"/>
</dbReference>
<feature type="domain" description="GST C-terminal" evidence="3">
    <location>
        <begin position="118"/>
        <end position="250"/>
    </location>
</feature>
<protein>
    <submittedName>
        <fullName evidence="4">Glutathione S-transferase, N-terminal domain protein</fullName>
    </submittedName>
</protein>
<dbReference type="eggNOG" id="COG0625">
    <property type="taxonomic scope" value="Bacteria"/>
</dbReference>
<evidence type="ECO:0000259" key="2">
    <source>
        <dbReference type="PROSITE" id="PS50404"/>
    </source>
</evidence>
<dbReference type="HOGENOM" id="CLU_011226_14_4_4"/>
<dbReference type="InterPro" id="IPR010987">
    <property type="entry name" value="Glutathione-S-Trfase_C-like"/>
</dbReference>
<dbReference type="SFLD" id="SFLDG00358">
    <property type="entry name" value="Main_(cytGST)"/>
    <property type="match status" value="1"/>
</dbReference>
<dbReference type="InterPro" id="IPR036249">
    <property type="entry name" value="Thioredoxin-like_sf"/>
</dbReference>
<dbReference type="Pfam" id="PF00043">
    <property type="entry name" value="GST_C"/>
    <property type="match status" value="1"/>
</dbReference>
<evidence type="ECO:0000259" key="3">
    <source>
        <dbReference type="PROSITE" id="PS50405"/>
    </source>
</evidence>
<dbReference type="SFLD" id="SFLDG01151">
    <property type="entry name" value="Main.2:_Nu-like"/>
    <property type="match status" value="1"/>
</dbReference>
<dbReference type="SUPFAM" id="SSF47616">
    <property type="entry name" value="GST C-terminal domain-like"/>
    <property type="match status" value="1"/>
</dbReference>
<dbReference type="InterPro" id="IPR040079">
    <property type="entry name" value="Glutathione_S-Trfase"/>
</dbReference>
<accession>A1TS39</accession>
<evidence type="ECO:0000256" key="1">
    <source>
        <dbReference type="RuleBase" id="RU003494"/>
    </source>
</evidence>
<comment type="similarity">
    <text evidence="1">Belongs to the GST superfamily.</text>
</comment>
<dbReference type="Gene3D" id="1.20.1050.10">
    <property type="match status" value="1"/>
</dbReference>
<name>A1TS39_PARC0</name>
<dbReference type="InterPro" id="IPR004046">
    <property type="entry name" value="GST_C"/>
</dbReference>
<dbReference type="STRING" id="397945.Aave_3215"/>
<evidence type="ECO:0000313" key="5">
    <source>
        <dbReference type="Proteomes" id="UP000002596"/>
    </source>
</evidence>
<dbReference type="PANTHER" id="PTHR44051">
    <property type="entry name" value="GLUTATHIONE S-TRANSFERASE-RELATED"/>
    <property type="match status" value="1"/>
</dbReference>
<dbReference type="CDD" id="cd10291">
    <property type="entry name" value="GST_C_YfcG_like"/>
    <property type="match status" value="1"/>
</dbReference>
<dbReference type="KEGG" id="aav:Aave_3215"/>
<dbReference type="SUPFAM" id="SSF52833">
    <property type="entry name" value="Thioredoxin-like"/>
    <property type="match status" value="1"/>
</dbReference>
<dbReference type="Proteomes" id="UP000002596">
    <property type="component" value="Chromosome"/>
</dbReference>
<dbReference type="SFLD" id="SFLDS00019">
    <property type="entry name" value="Glutathione_Transferase_(cytos"/>
    <property type="match status" value="1"/>
</dbReference>
<dbReference type="InterPro" id="IPR004045">
    <property type="entry name" value="Glutathione_S-Trfase_N"/>
</dbReference>